<keyword evidence="2" id="KW-0812">Transmembrane</keyword>
<comment type="caution">
    <text evidence="3">The sequence shown here is derived from an EMBL/GenBank/DDBJ whole genome shotgun (WGS) entry which is preliminary data.</text>
</comment>
<feature type="region of interest" description="Disordered" evidence="1">
    <location>
        <begin position="70"/>
        <end position="131"/>
    </location>
</feature>
<dbReference type="AlphaFoldDB" id="A0A9W6UXC0"/>
<evidence type="ECO:0000313" key="3">
    <source>
        <dbReference type="EMBL" id="GLW65958.1"/>
    </source>
</evidence>
<dbReference type="RefSeq" id="WP_067913325.1">
    <property type="nucleotide sequence ID" value="NZ_BSRZ01000011.1"/>
</dbReference>
<keyword evidence="4" id="KW-1185">Reference proteome</keyword>
<dbReference type="Proteomes" id="UP001165124">
    <property type="component" value="Unassembled WGS sequence"/>
</dbReference>
<protein>
    <recommendedName>
        <fullName evidence="5">DUF3515 domain-containing protein</fullName>
    </recommendedName>
</protein>
<proteinExistence type="predicted"/>
<evidence type="ECO:0000256" key="1">
    <source>
        <dbReference type="SAM" id="MobiDB-lite"/>
    </source>
</evidence>
<feature type="transmembrane region" description="Helical" evidence="2">
    <location>
        <begin position="39"/>
        <end position="60"/>
    </location>
</feature>
<evidence type="ECO:0000313" key="4">
    <source>
        <dbReference type="Proteomes" id="UP001165124"/>
    </source>
</evidence>
<reference evidence="3" key="1">
    <citation type="submission" date="2023-02" db="EMBL/GenBank/DDBJ databases">
        <title>Actinomadura rubrobrunea NBRC 14622.</title>
        <authorList>
            <person name="Ichikawa N."/>
            <person name="Sato H."/>
            <person name="Tonouchi N."/>
        </authorList>
    </citation>
    <scope>NUCLEOTIDE SEQUENCE</scope>
    <source>
        <strain evidence="3">NBRC 14622</strain>
    </source>
</reference>
<keyword evidence="2" id="KW-1133">Transmembrane helix</keyword>
<evidence type="ECO:0008006" key="5">
    <source>
        <dbReference type="Google" id="ProtNLM"/>
    </source>
</evidence>
<feature type="region of interest" description="Disordered" evidence="1">
    <location>
        <begin position="1"/>
        <end position="29"/>
    </location>
</feature>
<name>A0A9W6UXC0_9ACTN</name>
<organism evidence="3 4">
    <name type="scientific">Actinomadura rubrobrunea</name>
    <dbReference type="NCBI Taxonomy" id="115335"/>
    <lineage>
        <taxon>Bacteria</taxon>
        <taxon>Bacillati</taxon>
        <taxon>Actinomycetota</taxon>
        <taxon>Actinomycetes</taxon>
        <taxon>Streptosporangiales</taxon>
        <taxon>Thermomonosporaceae</taxon>
        <taxon>Actinomadura</taxon>
    </lineage>
</organism>
<feature type="compositionally biased region" description="Pro residues" evidence="1">
    <location>
        <begin position="88"/>
        <end position="97"/>
    </location>
</feature>
<accession>A0A9W6UXC0</accession>
<gene>
    <name evidence="3" type="ORF">Arub01_42020</name>
</gene>
<feature type="compositionally biased region" description="Low complexity" evidence="1">
    <location>
        <begin position="75"/>
        <end position="87"/>
    </location>
</feature>
<dbReference type="EMBL" id="BSRZ01000011">
    <property type="protein sequence ID" value="GLW65958.1"/>
    <property type="molecule type" value="Genomic_DNA"/>
</dbReference>
<keyword evidence="2" id="KW-0472">Membrane</keyword>
<sequence>MDLESELRAAMAEHTAGTTAPPSLAAAVRRRHRRRVVRIRVTVGTAAAAAAAAFVVTPAYHSMTRVDSAGVHTTPAGSPASPDRSASPPAPGLPASPPSGDRPGAGSSKRPAARPTGPAMKGDGPDGGPARIRRVGWVTYLPPGLAAEQPCVEHDERGGRTTTCRWSGPPGWVEIRVVRGTGLSGPEDLYRGDPAVPQYTSVRGVRAAVTDRPDSGRQVAWMARPGVGAVVAAGGGSVRDQLMRIAEGVRL</sequence>
<evidence type="ECO:0000256" key="2">
    <source>
        <dbReference type="SAM" id="Phobius"/>
    </source>
</evidence>